<evidence type="ECO:0000313" key="2">
    <source>
        <dbReference type="EMBL" id="SMC19732.1"/>
    </source>
</evidence>
<dbReference type="AlphaFoldDB" id="A0A1W1X710"/>
<proteinExistence type="predicted"/>
<gene>
    <name evidence="2" type="ORF">SAMN02745857_00778</name>
</gene>
<organism evidence="2 3">
    <name type="scientific">Andreprevotia lacus DSM 23236</name>
    <dbReference type="NCBI Taxonomy" id="1121001"/>
    <lineage>
        <taxon>Bacteria</taxon>
        <taxon>Pseudomonadati</taxon>
        <taxon>Pseudomonadota</taxon>
        <taxon>Betaproteobacteria</taxon>
        <taxon>Neisseriales</taxon>
        <taxon>Chitinibacteraceae</taxon>
        <taxon>Andreprevotia</taxon>
    </lineage>
</organism>
<sequence>MALLDLSLITKTVVNLLEQRLPLFADWPASATLEVSPAPPDAVSGDYALSFYLYHLREDAYTKGQDWETNDGTPQRYKPMGLTLNYVLCPRSNMAQPAKRAYADQLVMGLAVKTLHDYPVIDDNTMIDLGLGGMVQALPLALRGQGNRLRISLRPVAVEESSQYWQSGTQAMRMAAYFEISAALLEPEVLQTRAGRVLGLGVHAQTRGRPVIDTTRNTVQFNIPGDPSLHEVDIAPAEVAYGQPFSVLGSELGNSQSQLLIGHADFAAPVVADAAWGLAGNGTVLTATAQPTASAQALLPGIYSVQVRTVDRVTLPDGSQRDFDSISNPAPLAIAPRISAISFGGGGLGTLMLDGFDPSALGSSDLQCYAGASKLTRVAAAPAAGQFWPRSGPNRIEFKLPAGITTGSLVPLRVIVRGAESGPNWGVAP</sequence>
<protein>
    <recommendedName>
        <fullName evidence="1">Pvc16 N-terminal domain-containing protein</fullName>
    </recommendedName>
</protein>
<dbReference type="InterPro" id="IPR025351">
    <property type="entry name" value="Pvc16_N"/>
</dbReference>
<accession>A0A1W1X710</accession>
<dbReference type="EMBL" id="FWXD01000003">
    <property type="protein sequence ID" value="SMC19732.1"/>
    <property type="molecule type" value="Genomic_DNA"/>
</dbReference>
<dbReference type="Proteomes" id="UP000192761">
    <property type="component" value="Unassembled WGS sequence"/>
</dbReference>
<dbReference type="Pfam" id="PF14065">
    <property type="entry name" value="Pvc16_N"/>
    <property type="match status" value="1"/>
</dbReference>
<dbReference type="STRING" id="1121001.SAMN02745857_00778"/>
<keyword evidence="3" id="KW-1185">Reference proteome</keyword>
<name>A0A1W1X710_9NEIS</name>
<dbReference type="OrthoDB" id="9801622at2"/>
<evidence type="ECO:0000313" key="3">
    <source>
        <dbReference type="Proteomes" id="UP000192761"/>
    </source>
</evidence>
<dbReference type="RefSeq" id="WP_084089229.1">
    <property type="nucleotide sequence ID" value="NZ_FWXD01000003.1"/>
</dbReference>
<evidence type="ECO:0000259" key="1">
    <source>
        <dbReference type="Pfam" id="PF14065"/>
    </source>
</evidence>
<feature type="domain" description="Pvc16 N-terminal" evidence="1">
    <location>
        <begin position="9"/>
        <end position="197"/>
    </location>
</feature>
<reference evidence="2 3" key="1">
    <citation type="submission" date="2017-04" db="EMBL/GenBank/DDBJ databases">
        <authorList>
            <person name="Afonso C.L."/>
            <person name="Miller P.J."/>
            <person name="Scott M.A."/>
            <person name="Spackman E."/>
            <person name="Goraichik I."/>
            <person name="Dimitrov K.M."/>
            <person name="Suarez D.L."/>
            <person name="Swayne D.E."/>
        </authorList>
    </citation>
    <scope>NUCLEOTIDE SEQUENCE [LARGE SCALE GENOMIC DNA]</scope>
    <source>
        <strain evidence="2 3">DSM 23236</strain>
    </source>
</reference>